<dbReference type="InterPro" id="IPR008258">
    <property type="entry name" value="Transglycosylase_SLT_dom_1"/>
</dbReference>
<protein>
    <submittedName>
        <fullName evidence="5">Lytic transglycosylase domain-containing protein</fullName>
        <ecNumber evidence="5">4.2.2.n1</ecNumber>
    </submittedName>
</protein>
<comment type="similarity">
    <text evidence="2">Belongs to the virb1 family.</text>
</comment>
<evidence type="ECO:0000259" key="4">
    <source>
        <dbReference type="Pfam" id="PF01464"/>
    </source>
</evidence>
<gene>
    <name evidence="5" type="ORF">WG622_09530</name>
</gene>
<feature type="chain" id="PRO_5045687854" evidence="3">
    <location>
        <begin position="23"/>
        <end position="272"/>
    </location>
</feature>
<dbReference type="Gene3D" id="1.10.530.10">
    <property type="match status" value="1"/>
</dbReference>
<dbReference type="Pfam" id="PF01464">
    <property type="entry name" value="SLT"/>
    <property type="match status" value="1"/>
</dbReference>
<dbReference type="Proteomes" id="UP001368270">
    <property type="component" value="Unassembled WGS sequence"/>
</dbReference>
<evidence type="ECO:0000256" key="2">
    <source>
        <dbReference type="ARBA" id="ARBA00009387"/>
    </source>
</evidence>
<dbReference type="InterPro" id="IPR023346">
    <property type="entry name" value="Lysozyme-like_dom_sf"/>
</dbReference>
<dbReference type="GO" id="GO:0016829">
    <property type="term" value="F:lyase activity"/>
    <property type="evidence" value="ECO:0007669"/>
    <property type="project" value="UniProtKB-KW"/>
</dbReference>
<sequence length="272" mass="28464">MTRLLMIATLVASLVSAGGSWAQSAPAFPDFSAKRVKPPAPGAKKRINVQIESAPVVPAPVLPVDIVAPKGAPESLYEWFWDAVDPSTATSSGPGRVSDALEVLTTPSAQEALPPPRLQSLQDIVTLYGLDIMLATIGTDVSPALALSVIYVESGGQIDAVSGAGAQGLMQLIPATATRFDVSDVFDAKDNITGGVRYLDWLMGEFDEDPILVLAAYNSGENAVRNNQGVPPFAETRNYVPRVLSAFSVAKGLCITPPLLASDGCVFANLGN</sequence>
<accession>A0ABU8QGC6</accession>
<dbReference type="RefSeq" id="WP_339403382.1">
    <property type="nucleotide sequence ID" value="NZ_JBBGAZ010000004.1"/>
</dbReference>
<feature type="signal peptide" evidence="3">
    <location>
        <begin position="1"/>
        <end position="22"/>
    </location>
</feature>
<keyword evidence="5" id="KW-0456">Lyase</keyword>
<evidence type="ECO:0000256" key="3">
    <source>
        <dbReference type="SAM" id="SignalP"/>
    </source>
</evidence>
<organism evidence="5 6">
    <name type="scientific">Cognatishimia coralii</name>
    <dbReference type="NCBI Taxonomy" id="3083254"/>
    <lineage>
        <taxon>Bacteria</taxon>
        <taxon>Pseudomonadati</taxon>
        <taxon>Pseudomonadota</taxon>
        <taxon>Alphaproteobacteria</taxon>
        <taxon>Rhodobacterales</taxon>
        <taxon>Paracoccaceae</taxon>
        <taxon>Cognatishimia</taxon>
    </lineage>
</organism>
<comment type="similarity">
    <text evidence="1">Belongs to the transglycosylase Slt family.</text>
</comment>
<keyword evidence="6" id="KW-1185">Reference proteome</keyword>
<evidence type="ECO:0000256" key="1">
    <source>
        <dbReference type="ARBA" id="ARBA00007734"/>
    </source>
</evidence>
<evidence type="ECO:0000313" key="5">
    <source>
        <dbReference type="EMBL" id="MEJ5218480.1"/>
    </source>
</evidence>
<dbReference type="EMBL" id="JBBGAZ010000004">
    <property type="protein sequence ID" value="MEJ5218480.1"/>
    <property type="molecule type" value="Genomic_DNA"/>
</dbReference>
<comment type="caution">
    <text evidence="5">The sequence shown here is derived from an EMBL/GenBank/DDBJ whole genome shotgun (WGS) entry which is preliminary data.</text>
</comment>
<feature type="domain" description="Transglycosylase SLT" evidence="4">
    <location>
        <begin position="140"/>
        <end position="238"/>
    </location>
</feature>
<dbReference type="SUPFAM" id="SSF53955">
    <property type="entry name" value="Lysozyme-like"/>
    <property type="match status" value="1"/>
</dbReference>
<evidence type="ECO:0000313" key="6">
    <source>
        <dbReference type="Proteomes" id="UP001368270"/>
    </source>
</evidence>
<dbReference type="CDD" id="cd00254">
    <property type="entry name" value="LT-like"/>
    <property type="match status" value="1"/>
</dbReference>
<keyword evidence="3" id="KW-0732">Signal</keyword>
<proteinExistence type="inferred from homology"/>
<reference evidence="5 6" key="1">
    <citation type="submission" date="2024-03" db="EMBL/GenBank/DDBJ databases">
        <title>Cognatishimia coralii sp. nov., a marine bacterium isolated from coral surrounding seawater.</title>
        <authorList>
            <person name="Liu X."/>
            <person name="Liu S."/>
            <person name="Sun H."/>
            <person name="Zhang Y."/>
        </authorList>
    </citation>
    <scope>NUCLEOTIDE SEQUENCE [LARGE SCALE GENOMIC DNA]</scope>
    <source>
        <strain evidence="5 6">D5M38</strain>
    </source>
</reference>
<dbReference type="PANTHER" id="PTHR37423">
    <property type="entry name" value="SOLUBLE LYTIC MUREIN TRANSGLYCOSYLASE-RELATED"/>
    <property type="match status" value="1"/>
</dbReference>
<dbReference type="PANTHER" id="PTHR37423:SF2">
    <property type="entry name" value="MEMBRANE-BOUND LYTIC MUREIN TRANSGLYCOSYLASE C"/>
    <property type="match status" value="1"/>
</dbReference>
<dbReference type="EC" id="4.2.2.n1" evidence="5"/>
<name>A0ABU8QGC6_9RHOB</name>